<evidence type="ECO:0000256" key="1">
    <source>
        <dbReference type="SAM" id="Phobius"/>
    </source>
</evidence>
<keyword evidence="1" id="KW-0472">Membrane</keyword>
<keyword evidence="3" id="KW-1185">Reference proteome</keyword>
<organism evidence="2 3">
    <name type="scientific">Lactobacillus johnsonii (strain FI9785)</name>
    <dbReference type="NCBI Taxonomy" id="633699"/>
    <lineage>
        <taxon>Bacteria</taxon>
        <taxon>Bacillati</taxon>
        <taxon>Bacillota</taxon>
        <taxon>Bacilli</taxon>
        <taxon>Lactobacillales</taxon>
        <taxon>Lactobacillaceae</taxon>
        <taxon>Lactobacillus</taxon>
    </lineage>
</organism>
<evidence type="ECO:0000313" key="3">
    <source>
        <dbReference type="Proteomes" id="UP000002627"/>
    </source>
</evidence>
<keyword evidence="1" id="KW-0812">Transmembrane</keyword>
<dbReference type="RefSeq" id="WP_012845461.1">
    <property type="nucleotide sequence ID" value="NC_013504.1"/>
</dbReference>
<proteinExistence type="predicted"/>
<dbReference type="HOGENOM" id="CLU_2770681_0_0_9"/>
<gene>
    <name evidence="2" type="ordered locus">FI9785_141</name>
</gene>
<keyword evidence="1" id="KW-1133">Transmembrane helix</keyword>
<dbReference type="AlphaFoldDB" id="D0R2X3"/>
<dbReference type="Proteomes" id="UP000002627">
    <property type="component" value="Chromosome"/>
</dbReference>
<evidence type="ECO:0000313" key="2">
    <source>
        <dbReference type="EMBL" id="CAX66029.1"/>
    </source>
</evidence>
<name>D0R2X3_LACJF</name>
<dbReference type="KEGG" id="ljf:FI9785_141"/>
<feature type="transmembrane region" description="Helical" evidence="1">
    <location>
        <begin position="6"/>
        <end position="25"/>
    </location>
</feature>
<dbReference type="EMBL" id="FN298497">
    <property type="protein sequence ID" value="CAX66029.1"/>
    <property type="molecule type" value="Genomic_DNA"/>
</dbReference>
<accession>D0R2X3</accession>
<protein>
    <submittedName>
        <fullName evidence="2">Uncharacterized protein</fullName>
    </submittedName>
</protein>
<sequence length="69" mass="8080">MRVKNLILILGVIVAYLGIIVYVRISNDRTIEKRYYQVWREDYIKNQSENEQYVNAAGKNKTPFALSEA</sequence>
<reference evidence="2 3" key="1">
    <citation type="journal article" date="2009" name="J. Bacteriol.">
        <title>Complete genome sequence of Lactobacillus johnsonii FI9785, a competitive exclusion agent against pathogens in poultry.</title>
        <authorList>
            <person name="Wegmann U."/>
            <person name="Overweg K."/>
            <person name="Horn N."/>
            <person name="Goesmann A."/>
            <person name="Narbad A."/>
            <person name="Gasson M.J."/>
            <person name="Shearman C."/>
        </authorList>
    </citation>
    <scope>NUCLEOTIDE SEQUENCE [LARGE SCALE GENOMIC DNA]</scope>
    <source>
        <strain evidence="2 3">FI9785</strain>
    </source>
</reference>